<organism evidence="1 2">
    <name type="scientific">Variovorax paradoxus</name>
    <dbReference type="NCBI Taxonomy" id="34073"/>
    <lineage>
        <taxon>Bacteria</taxon>
        <taxon>Pseudomonadati</taxon>
        <taxon>Pseudomonadota</taxon>
        <taxon>Betaproteobacteria</taxon>
        <taxon>Burkholderiales</taxon>
        <taxon>Comamonadaceae</taxon>
        <taxon>Variovorax</taxon>
    </lineage>
</organism>
<dbReference type="EMBL" id="CP045644">
    <property type="protein sequence ID" value="QFZ84597.1"/>
    <property type="molecule type" value="Genomic_DNA"/>
</dbReference>
<sequence>METLPLLCITHAHSENGEIVELGHVDSHGHLVWRTSVGSVIALYRAGARFVTTWRDKGYEVYVQGRTLSEEARLRTRADGEAPNLLKQLPDFEY</sequence>
<name>A0A5Q0M710_VARPD</name>
<evidence type="ECO:0000313" key="2">
    <source>
        <dbReference type="Proteomes" id="UP000326780"/>
    </source>
</evidence>
<dbReference type="Proteomes" id="UP000326780">
    <property type="component" value="Chromosome"/>
</dbReference>
<reference evidence="1 2" key="1">
    <citation type="submission" date="2019-10" db="EMBL/GenBank/DDBJ databases">
        <title>Complete genome sequence of Variovorax paradoxus 5C-2.</title>
        <authorList>
            <person name="Gogoleva N.E."/>
            <person name="Balkin A.S."/>
        </authorList>
    </citation>
    <scope>NUCLEOTIDE SEQUENCE [LARGE SCALE GENOMIC DNA]</scope>
    <source>
        <strain evidence="1 2">5C-2</strain>
    </source>
</reference>
<dbReference type="AlphaFoldDB" id="A0A5Q0M710"/>
<evidence type="ECO:0000313" key="1">
    <source>
        <dbReference type="EMBL" id="QFZ84597.1"/>
    </source>
</evidence>
<dbReference type="RefSeq" id="WP_153283218.1">
    <property type="nucleotide sequence ID" value="NZ_CP045644.1"/>
</dbReference>
<proteinExistence type="predicted"/>
<gene>
    <name evidence="1" type="ORF">GFK26_18385</name>
</gene>
<protein>
    <recommendedName>
        <fullName evidence="3">DUF3892 domain-containing protein</fullName>
    </recommendedName>
</protein>
<evidence type="ECO:0008006" key="3">
    <source>
        <dbReference type="Google" id="ProtNLM"/>
    </source>
</evidence>
<accession>A0A5Q0M710</accession>